<evidence type="ECO:0000313" key="2">
    <source>
        <dbReference type="EMBL" id="OWK52444.1"/>
    </source>
</evidence>
<protein>
    <submittedName>
        <fullName evidence="2">Uncharacterized protein</fullName>
    </submittedName>
</protein>
<evidence type="ECO:0000256" key="1">
    <source>
        <dbReference type="SAM" id="MobiDB-lite"/>
    </source>
</evidence>
<dbReference type="Proteomes" id="UP000197619">
    <property type="component" value="Unassembled WGS sequence"/>
</dbReference>
<sequence length="153" mass="15843">MGATAVVRRGMDHRHAAAINRNGGAPPPGRSLPCPGGSVRTGHSSVRATKYSWNAPPGPTGLPPRTPLTLLGWSPPHARFQETAPDAGSRVEPHWAKGRLRQGGTTGQRAGRVAGSARTGRSGSLCCWGCSVLPSLSKRQIASSALPWPSASA</sequence>
<keyword evidence="3" id="KW-1185">Reference proteome</keyword>
<organism evidence="2 3">
    <name type="scientific">Lonchura striata</name>
    <name type="common">white-rumped munia</name>
    <dbReference type="NCBI Taxonomy" id="40157"/>
    <lineage>
        <taxon>Eukaryota</taxon>
        <taxon>Metazoa</taxon>
        <taxon>Chordata</taxon>
        <taxon>Craniata</taxon>
        <taxon>Vertebrata</taxon>
        <taxon>Euteleostomi</taxon>
        <taxon>Archelosauria</taxon>
        <taxon>Archosauria</taxon>
        <taxon>Dinosauria</taxon>
        <taxon>Saurischia</taxon>
        <taxon>Theropoda</taxon>
        <taxon>Coelurosauria</taxon>
        <taxon>Aves</taxon>
        <taxon>Neognathae</taxon>
        <taxon>Neoaves</taxon>
        <taxon>Telluraves</taxon>
        <taxon>Australaves</taxon>
        <taxon>Passeriformes</taxon>
        <taxon>Passeroidea</taxon>
        <taxon>Estrildidae</taxon>
        <taxon>Estrildinae</taxon>
        <taxon>Lonchura</taxon>
    </lineage>
</organism>
<dbReference type="EMBL" id="MUZQ01000347">
    <property type="protein sequence ID" value="OWK52444.1"/>
    <property type="molecule type" value="Genomic_DNA"/>
</dbReference>
<feature type="compositionally biased region" description="Pro residues" evidence="1">
    <location>
        <begin position="56"/>
        <end position="66"/>
    </location>
</feature>
<evidence type="ECO:0000313" key="3">
    <source>
        <dbReference type="Proteomes" id="UP000197619"/>
    </source>
</evidence>
<gene>
    <name evidence="2" type="ORF">RLOC_00004791</name>
</gene>
<dbReference type="AlphaFoldDB" id="A0A218UFC0"/>
<proteinExistence type="predicted"/>
<reference evidence="2 3" key="1">
    <citation type="submission" date="2017-05" db="EMBL/GenBank/DDBJ databases">
        <title>Genome of assembly of the Bengalese finch, Lonchura striata domestica.</title>
        <authorList>
            <person name="Colquitt B.M."/>
            <person name="Brainard M.S."/>
        </authorList>
    </citation>
    <scope>NUCLEOTIDE SEQUENCE [LARGE SCALE GENOMIC DNA]</scope>
    <source>
        <strain evidence="2">White83orange57</strain>
    </source>
</reference>
<name>A0A218UFC0_9PASE</name>
<feature type="region of interest" description="Disordered" evidence="1">
    <location>
        <begin position="18"/>
        <end position="121"/>
    </location>
</feature>
<accession>A0A218UFC0</accession>
<comment type="caution">
    <text evidence="2">The sequence shown here is derived from an EMBL/GenBank/DDBJ whole genome shotgun (WGS) entry which is preliminary data.</text>
</comment>